<organism evidence="2 4">
    <name type="scientific">Sphingobium yanoikuyae</name>
    <name type="common">Sphingomonas yanoikuyae</name>
    <dbReference type="NCBI Taxonomy" id="13690"/>
    <lineage>
        <taxon>Bacteria</taxon>
        <taxon>Pseudomonadati</taxon>
        <taxon>Pseudomonadota</taxon>
        <taxon>Alphaproteobacteria</taxon>
        <taxon>Sphingomonadales</taxon>
        <taxon>Sphingomonadaceae</taxon>
        <taxon>Sphingobium</taxon>
    </lineage>
</organism>
<dbReference type="Proteomes" id="UP000037029">
    <property type="component" value="Chromosome"/>
</dbReference>
<name>A0A0J9D6M6_SPHYA</name>
<dbReference type="AlphaFoldDB" id="A0A0J9D6M6"/>
<protein>
    <submittedName>
        <fullName evidence="2 3">Transcriptional regulator</fullName>
    </submittedName>
</protein>
<evidence type="ECO:0000313" key="2">
    <source>
        <dbReference type="EMBL" id="ATP21713.1"/>
    </source>
</evidence>
<dbReference type="CDD" id="cd00093">
    <property type="entry name" value="HTH_XRE"/>
    <property type="match status" value="1"/>
</dbReference>
<proteinExistence type="predicted"/>
<feature type="domain" description="HTH cro/C1-type" evidence="1">
    <location>
        <begin position="19"/>
        <end position="67"/>
    </location>
</feature>
<dbReference type="InterPro" id="IPR001387">
    <property type="entry name" value="Cro/C1-type_HTH"/>
</dbReference>
<dbReference type="Gene3D" id="1.10.260.40">
    <property type="entry name" value="lambda repressor-like DNA-binding domains"/>
    <property type="match status" value="1"/>
</dbReference>
<evidence type="ECO:0000313" key="5">
    <source>
        <dbReference type="Proteomes" id="UP000464086"/>
    </source>
</evidence>
<dbReference type="GO" id="GO:0003677">
    <property type="term" value="F:DNA binding"/>
    <property type="evidence" value="ECO:0007669"/>
    <property type="project" value="InterPro"/>
</dbReference>
<dbReference type="InterPro" id="IPR010982">
    <property type="entry name" value="Lambda_DNA-bd_dom_sf"/>
</dbReference>
<sequence length="189" mass="20363">MAGTRLSNGIYREAVATIVRRIQKAHGLSDSQLAERIGCSAGTVKNARNEASNLDAVTLANIEQVFGPGAIDPYLALADVRAVPLTPPVPVERLHPTLAIVEALHRIIEKQMPDSEGGTRITSHELLTILSELREARGVFDALIMIADPAIDSGEISFRDKGRKRLAVVHSQGGTITRADIMHSEDDAD</sequence>
<dbReference type="PROSITE" id="PS50943">
    <property type="entry name" value="HTH_CROC1"/>
    <property type="match status" value="1"/>
</dbReference>
<dbReference type="EMBL" id="CP047218">
    <property type="protein sequence ID" value="QHD70110.1"/>
    <property type="molecule type" value="Genomic_DNA"/>
</dbReference>
<reference evidence="3 5" key="2">
    <citation type="submission" date="2019-12" db="EMBL/GenBank/DDBJ databases">
        <title>Functional and genomic insights into the Sphingobium yanoikuyae YC-JY1, a bacterium efficiently degrading bisphenol A.</title>
        <authorList>
            <person name="Jia Y."/>
            <person name="Li X."/>
            <person name="Wang J."/>
            <person name="Eltoukhy A."/>
            <person name="Lamraoui I."/>
            <person name="Yan Y."/>
        </authorList>
    </citation>
    <scope>NUCLEOTIDE SEQUENCE [LARGE SCALE GENOMIC DNA]</scope>
    <source>
        <strain evidence="3 5">YC-JY1</strain>
    </source>
</reference>
<dbReference type="SUPFAM" id="SSF47413">
    <property type="entry name" value="lambda repressor-like DNA-binding domains"/>
    <property type="match status" value="1"/>
</dbReference>
<accession>A0A0J9D6M6</accession>
<evidence type="ECO:0000313" key="3">
    <source>
        <dbReference type="EMBL" id="QHD70110.1"/>
    </source>
</evidence>
<gene>
    <name evidence="2" type="ORF">BV87_24680</name>
    <name evidence="3" type="ORF">GS397_25850</name>
</gene>
<dbReference type="Proteomes" id="UP000464086">
    <property type="component" value="Chromosome"/>
</dbReference>
<reference evidence="2 4" key="1">
    <citation type="submission" date="2017-04" db="EMBL/GenBank/DDBJ databases">
        <title>Characterization, genome and methylation analysis of a phthalic acid esters degrading strain Sphingobium yanoikuyae SHJ.</title>
        <authorList>
            <person name="Feng L."/>
        </authorList>
    </citation>
    <scope>NUCLEOTIDE SEQUENCE [LARGE SCALE GENOMIC DNA]</scope>
    <source>
        <strain evidence="2 4">SHJ</strain>
    </source>
</reference>
<dbReference type="RefSeq" id="WP_048936459.1">
    <property type="nucleotide sequence ID" value="NZ_CP020925.1"/>
</dbReference>
<dbReference type="EMBL" id="CP020925">
    <property type="protein sequence ID" value="ATP21713.1"/>
    <property type="molecule type" value="Genomic_DNA"/>
</dbReference>
<evidence type="ECO:0000313" key="4">
    <source>
        <dbReference type="Proteomes" id="UP000037029"/>
    </source>
</evidence>
<evidence type="ECO:0000259" key="1">
    <source>
        <dbReference type="PROSITE" id="PS50943"/>
    </source>
</evidence>